<evidence type="ECO:0000313" key="8">
    <source>
        <dbReference type="Proteomes" id="UP000000321"/>
    </source>
</evidence>
<name>Q1YED3_AURMS</name>
<dbReference type="Proteomes" id="UP000000321">
    <property type="component" value="Unassembled WGS sequence"/>
</dbReference>
<feature type="domain" description="ABC transporter" evidence="6">
    <location>
        <begin position="14"/>
        <end position="293"/>
    </location>
</feature>
<dbReference type="PANTHER" id="PTHR45772:SF11">
    <property type="entry name" value="HIGH-AFFINITY BRANCHED-CHAIN AMINO ACID TRANSPORT ATP-BINDING PROTEIN LIVG"/>
    <property type="match status" value="1"/>
</dbReference>
<evidence type="ECO:0000256" key="4">
    <source>
        <dbReference type="ARBA" id="ARBA00022840"/>
    </source>
</evidence>
<evidence type="ECO:0000256" key="3">
    <source>
        <dbReference type="ARBA" id="ARBA00022741"/>
    </source>
</evidence>
<dbReference type="SUPFAM" id="SSF52540">
    <property type="entry name" value="P-loop containing nucleoside triphosphate hydrolases"/>
    <property type="match status" value="1"/>
</dbReference>
<protein>
    <submittedName>
        <fullName evidence="7">ATP-binding component of ABC type branched chain amino acid transporter</fullName>
    </submittedName>
</protein>
<proteinExistence type="inferred from homology"/>
<accession>Q1YED3</accession>
<dbReference type="PROSITE" id="PS50893">
    <property type="entry name" value="ABC_TRANSPORTER_2"/>
    <property type="match status" value="1"/>
</dbReference>
<dbReference type="InterPro" id="IPR032823">
    <property type="entry name" value="BCA_ABC_TP_C"/>
</dbReference>
<sequence length="325" mass="35573">MSNTSHRWSLDPVLTVEHLTMRFGGLTAVDDLSFNVGRGDITALIGPNGAGKTTVFNCVTGFYKPTEGRIAMRRGRNVPDAKIAALTRSGNQYDRDDEHAVFLLERMTDFRITEVAGVARTFQNIRLFGGMTVLENLLVAQHNKLMRASGMTIGGLFGLPGYRRAAAEAKRKAIEWLGHTRLLDRADDPASDLPYGAQRRLEIARAMCTDPALLCLDEPAAGLNPRESAELNTLLRYIRDEHDVSVLLIEHDMGVVMEISDHIIVLDYGKKISDGSAAEVRDDPKVIAAYLGVDDEEVEQVEQDLGVKKAGASTHAADGRQGDMA</sequence>
<evidence type="ECO:0000259" key="6">
    <source>
        <dbReference type="PROSITE" id="PS50893"/>
    </source>
</evidence>
<comment type="caution">
    <text evidence="7">The sequence shown here is derived from an EMBL/GenBank/DDBJ whole genome shotgun (WGS) entry which is preliminary data.</text>
</comment>
<evidence type="ECO:0000313" key="7">
    <source>
        <dbReference type="EMBL" id="EAS48658.1"/>
    </source>
</evidence>
<dbReference type="AlphaFoldDB" id="Q1YED3"/>
<dbReference type="GO" id="GO:0005524">
    <property type="term" value="F:ATP binding"/>
    <property type="evidence" value="ECO:0007669"/>
    <property type="project" value="UniProtKB-KW"/>
</dbReference>
<reference evidence="7 8" key="1">
    <citation type="journal article" date="2008" name="Appl. Environ. Microbiol.">
        <title>Genomic insights into Mn(II) oxidation by the marine alphaproteobacterium Aurantimonas sp. strain SI85-9A1.</title>
        <authorList>
            <person name="Dick G.J."/>
            <person name="Podell S."/>
            <person name="Johnson H.A."/>
            <person name="Rivera-Espinoza Y."/>
            <person name="Bernier-Latmani R."/>
            <person name="McCarthy J.K."/>
            <person name="Torpey J.W."/>
            <person name="Clement B.G."/>
            <person name="Gaasterland T."/>
            <person name="Tebo B.M."/>
        </authorList>
    </citation>
    <scope>NUCLEOTIDE SEQUENCE [LARGE SCALE GENOMIC DNA]</scope>
    <source>
        <strain evidence="7 8">SI85-9A1</strain>
    </source>
</reference>
<keyword evidence="3" id="KW-0547">Nucleotide-binding</keyword>
<organism evidence="7 8">
    <name type="scientific">Aurantimonas manganoxydans (strain ATCC BAA-1229 / DSM 21871 / SI85-9A1)</name>
    <dbReference type="NCBI Taxonomy" id="287752"/>
    <lineage>
        <taxon>Bacteria</taxon>
        <taxon>Pseudomonadati</taxon>
        <taxon>Pseudomonadota</taxon>
        <taxon>Alphaproteobacteria</taxon>
        <taxon>Hyphomicrobiales</taxon>
        <taxon>Aurantimonadaceae</taxon>
        <taxon>Aurantimonas</taxon>
    </lineage>
</organism>
<dbReference type="OrthoDB" id="7158404at2"/>
<dbReference type="InterPro" id="IPR051120">
    <property type="entry name" value="ABC_AA/LPS_Transport"/>
</dbReference>
<comment type="similarity">
    <text evidence="1">Belongs to the ABC transporter superfamily.</text>
</comment>
<dbReference type="PANTHER" id="PTHR45772">
    <property type="entry name" value="CONSERVED COMPONENT OF ABC TRANSPORTER FOR NATURAL AMINO ACIDS-RELATED"/>
    <property type="match status" value="1"/>
</dbReference>
<keyword evidence="2" id="KW-0813">Transport</keyword>
<keyword evidence="5" id="KW-0029">Amino-acid transport</keyword>
<dbReference type="HOGENOM" id="CLU_000604_1_2_5"/>
<dbReference type="GO" id="GO:1903805">
    <property type="term" value="P:L-valine import across plasma membrane"/>
    <property type="evidence" value="ECO:0007669"/>
    <property type="project" value="TreeGrafter"/>
</dbReference>
<dbReference type="InterPro" id="IPR003593">
    <property type="entry name" value="AAA+_ATPase"/>
</dbReference>
<dbReference type="GO" id="GO:0015192">
    <property type="term" value="F:L-phenylalanine transmembrane transporter activity"/>
    <property type="evidence" value="ECO:0007669"/>
    <property type="project" value="TreeGrafter"/>
</dbReference>
<evidence type="ECO:0000256" key="1">
    <source>
        <dbReference type="ARBA" id="ARBA00005417"/>
    </source>
</evidence>
<dbReference type="GO" id="GO:0042941">
    <property type="term" value="P:D-alanine transmembrane transport"/>
    <property type="evidence" value="ECO:0007669"/>
    <property type="project" value="TreeGrafter"/>
</dbReference>
<dbReference type="SMART" id="SM00382">
    <property type="entry name" value="AAA"/>
    <property type="match status" value="1"/>
</dbReference>
<dbReference type="InterPro" id="IPR003439">
    <property type="entry name" value="ABC_transporter-like_ATP-bd"/>
</dbReference>
<dbReference type="Gene3D" id="3.40.50.300">
    <property type="entry name" value="P-loop containing nucleotide triphosphate hydrolases"/>
    <property type="match status" value="1"/>
</dbReference>
<evidence type="ECO:0000256" key="2">
    <source>
        <dbReference type="ARBA" id="ARBA00022448"/>
    </source>
</evidence>
<dbReference type="Pfam" id="PF00005">
    <property type="entry name" value="ABC_tran"/>
    <property type="match status" value="1"/>
</dbReference>
<dbReference type="GO" id="GO:0015808">
    <property type="term" value="P:L-alanine transport"/>
    <property type="evidence" value="ECO:0007669"/>
    <property type="project" value="TreeGrafter"/>
</dbReference>
<evidence type="ECO:0000256" key="5">
    <source>
        <dbReference type="ARBA" id="ARBA00022970"/>
    </source>
</evidence>
<dbReference type="InterPro" id="IPR027417">
    <property type="entry name" value="P-loop_NTPase"/>
</dbReference>
<dbReference type="Pfam" id="PF12399">
    <property type="entry name" value="BCA_ABC_TP_C"/>
    <property type="match status" value="1"/>
</dbReference>
<keyword evidence="8" id="KW-1185">Reference proteome</keyword>
<keyword evidence="4 7" id="KW-0067">ATP-binding</keyword>
<dbReference type="EMBL" id="AAPJ01000008">
    <property type="protein sequence ID" value="EAS48658.1"/>
    <property type="molecule type" value="Genomic_DNA"/>
</dbReference>
<dbReference type="GO" id="GO:0016887">
    <property type="term" value="F:ATP hydrolysis activity"/>
    <property type="evidence" value="ECO:0007669"/>
    <property type="project" value="InterPro"/>
</dbReference>
<dbReference type="GO" id="GO:1903806">
    <property type="term" value="P:L-isoleucine import across plasma membrane"/>
    <property type="evidence" value="ECO:0007669"/>
    <property type="project" value="TreeGrafter"/>
</dbReference>
<dbReference type="RefSeq" id="WP_009209004.1">
    <property type="nucleotide sequence ID" value="NZ_BBWP01000033.1"/>
</dbReference>
<dbReference type="GO" id="GO:0005304">
    <property type="term" value="F:L-valine transmembrane transporter activity"/>
    <property type="evidence" value="ECO:0007669"/>
    <property type="project" value="TreeGrafter"/>
</dbReference>
<dbReference type="CDD" id="cd03219">
    <property type="entry name" value="ABC_Mj1267_LivG_branched"/>
    <property type="match status" value="1"/>
</dbReference>
<dbReference type="GO" id="GO:0015188">
    <property type="term" value="F:L-isoleucine transmembrane transporter activity"/>
    <property type="evidence" value="ECO:0007669"/>
    <property type="project" value="TreeGrafter"/>
</dbReference>
<gene>
    <name evidence="7" type="ORF">SI859A1_01142</name>
</gene>
<dbReference type="BioCyc" id="AURANTIMONAS:SI859A1_01142-MONOMER"/>
<dbReference type="GO" id="GO:0005886">
    <property type="term" value="C:plasma membrane"/>
    <property type="evidence" value="ECO:0007669"/>
    <property type="project" value="TreeGrafter"/>
</dbReference>